<dbReference type="OrthoDB" id="1706066at2759"/>
<reference evidence="5 6" key="1">
    <citation type="journal article" date="2015" name="Sci. Rep.">
        <title>Genome of the facultative scuticociliatosis pathogen Pseudocohnilembus persalinus provides insight into its virulence through horizontal gene transfer.</title>
        <authorList>
            <person name="Xiong J."/>
            <person name="Wang G."/>
            <person name="Cheng J."/>
            <person name="Tian M."/>
            <person name="Pan X."/>
            <person name="Warren A."/>
            <person name="Jiang C."/>
            <person name="Yuan D."/>
            <person name="Miao W."/>
        </authorList>
    </citation>
    <scope>NUCLEOTIDE SEQUENCE [LARGE SCALE GENOMIC DNA]</scope>
    <source>
        <strain evidence="5">36N120E</strain>
    </source>
</reference>
<sequence length="618" mass="69890">MIDWKQQPRTILDQQNPDPGFWRWFNDGWMNITYNALDRWAKVQPDAVAINYYSAYTGTSKKFTYDEVLDIVSRLAQALKEQGVEKGDRVIIYMPLVPQALFSMLAVARIGAIHSVVFGGFAANELANRIIDCKPKLIISCSCGIEPNNKVIPYKELLDQAIQLSRYYGKCIIFQRKTLKTESMKYGRDFDFYELLKHTKEKADAVAVRGSDPHYILYTSGSTGKPKGIVRDQVGTSLGSLFSMKYIFNVGKGETYFAASDIGWVVGHTFICYAPLLVGGQSVLYEGKPVGTPDASIYWKLIEKYRVKTLFTAPTAVRAIRKEDPQGEFIKKYDISSLELFSIAGERLDINTGKWIQERLPGKKIMDNYWQTETGWPMSSNFANLHWFDDIKFGSAGKPVPGYDIQIMDDNNQIIKEPNTLGKIVCKLPMPPSFMQTVWNNDNMYIEKYLKEVPGYYLVGDSGIFDENGNLSIMTRIDDVINTAGHRLSTGQLEETILNHNQIVEAAVVAMNDELKGQIPVGFVVAKNSDIDNLQIEKELIQLVRNQIGPVAAFKYCILVKRLPKTRSGKILRHILQKMINGIKIDQIPATIEDPVVLDEIKESLEIYKSFKATSELQ</sequence>
<dbReference type="InterPro" id="IPR032387">
    <property type="entry name" value="ACAS_N"/>
</dbReference>
<feature type="domain" description="AMP-binding enzyme C-terminal" evidence="3">
    <location>
        <begin position="493"/>
        <end position="570"/>
    </location>
</feature>
<dbReference type="Proteomes" id="UP000054937">
    <property type="component" value="Unassembled WGS sequence"/>
</dbReference>
<keyword evidence="6" id="KW-1185">Reference proteome</keyword>
<dbReference type="PROSITE" id="PS00455">
    <property type="entry name" value="AMP_BINDING"/>
    <property type="match status" value="1"/>
</dbReference>
<evidence type="ECO:0000256" key="1">
    <source>
        <dbReference type="ARBA" id="ARBA00006432"/>
    </source>
</evidence>
<dbReference type="Gene3D" id="3.30.300.30">
    <property type="match status" value="1"/>
</dbReference>
<dbReference type="InterPro" id="IPR042099">
    <property type="entry name" value="ANL_N_sf"/>
</dbReference>
<evidence type="ECO:0000259" key="2">
    <source>
        <dbReference type="Pfam" id="PF00501"/>
    </source>
</evidence>
<protein>
    <recommendedName>
        <fullName evidence="7">AMP-dependent synthetase/ligase domain-containing protein</fullName>
    </recommendedName>
</protein>
<dbReference type="EMBL" id="LDAU01000166">
    <property type="protein sequence ID" value="KRX01730.1"/>
    <property type="molecule type" value="Genomic_DNA"/>
</dbReference>
<evidence type="ECO:0000313" key="5">
    <source>
        <dbReference type="EMBL" id="KRX01730.1"/>
    </source>
</evidence>
<dbReference type="InterPro" id="IPR000873">
    <property type="entry name" value="AMP-dep_synth/lig_dom"/>
</dbReference>
<evidence type="ECO:0008006" key="7">
    <source>
        <dbReference type="Google" id="ProtNLM"/>
    </source>
</evidence>
<dbReference type="Pfam" id="PF16177">
    <property type="entry name" value="ACAS_N"/>
    <property type="match status" value="1"/>
</dbReference>
<dbReference type="OMA" id="FIMGRTD"/>
<dbReference type="Pfam" id="PF00501">
    <property type="entry name" value="AMP-binding"/>
    <property type="match status" value="1"/>
</dbReference>
<feature type="domain" description="Acetyl-coenzyme A synthetase N-terminal" evidence="4">
    <location>
        <begin position="2"/>
        <end position="36"/>
    </location>
</feature>
<dbReference type="InterPro" id="IPR020845">
    <property type="entry name" value="AMP-binding_CS"/>
</dbReference>
<dbReference type="PANTHER" id="PTHR43347">
    <property type="entry name" value="ACYL-COA SYNTHETASE"/>
    <property type="match status" value="1"/>
</dbReference>
<comment type="similarity">
    <text evidence="1">Belongs to the ATP-dependent AMP-binding enzyme family.</text>
</comment>
<proteinExistence type="inferred from homology"/>
<name>A0A0V0QHQ8_PSEPJ</name>
<dbReference type="SUPFAM" id="SSF56801">
    <property type="entry name" value="Acetyl-CoA synthetase-like"/>
    <property type="match status" value="1"/>
</dbReference>
<organism evidence="5 6">
    <name type="scientific">Pseudocohnilembus persalinus</name>
    <name type="common">Ciliate</name>
    <dbReference type="NCBI Taxonomy" id="266149"/>
    <lineage>
        <taxon>Eukaryota</taxon>
        <taxon>Sar</taxon>
        <taxon>Alveolata</taxon>
        <taxon>Ciliophora</taxon>
        <taxon>Intramacronucleata</taxon>
        <taxon>Oligohymenophorea</taxon>
        <taxon>Scuticociliatia</taxon>
        <taxon>Philasterida</taxon>
        <taxon>Pseudocohnilembidae</taxon>
        <taxon>Pseudocohnilembus</taxon>
    </lineage>
</organism>
<gene>
    <name evidence="5" type="ORF">PPERSA_01600</name>
</gene>
<dbReference type="PANTHER" id="PTHR43347:SF3">
    <property type="entry name" value="ACYL-COA SYNTHETASE SHORT-CHAIN FAMILY MEMBER 3, MITOCHONDRIAL"/>
    <property type="match status" value="1"/>
</dbReference>
<dbReference type="Pfam" id="PF13193">
    <property type="entry name" value="AMP-binding_C"/>
    <property type="match status" value="1"/>
</dbReference>
<evidence type="ECO:0000313" key="6">
    <source>
        <dbReference type="Proteomes" id="UP000054937"/>
    </source>
</evidence>
<accession>A0A0V0QHQ8</accession>
<feature type="domain" description="AMP-dependent synthetase/ligase" evidence="2">
    <location>
        <begin position="37"/>
        <end position="427"/>
    </location>
</feature>
<dbReference type="InterPro" id="IPR025110">
    <property type="entry name" value="AMP-bd_C"/>
</dbReference>
<evidence type="ECO:0000259" key="3">
    <source>
        <dbReference type="Pfam" id="PF13193"/>
    </source>
</evidence>
<comment type="caution">
    <text evidence="5">The sequence shown here is derived from an EMBL/GenBank/DDBJ whole genome shotgun (WGS) entry which is preliminary data.</text>
</comment>
<dbReference type="AlphaFoldDB" id="A0A0V0QHQ8"/>
<dbReference type="InParanoid" id="A0A0V0QHQ8"/>
<evidence type="ECO:0000259" key="4">
    <source>
        <dbReference type="Pfam" id="PF16177"/>
    </source>
</evidence>
<dbReference type="GO" id="GO:0050218">
    <property type="term" value="F:propionate-CoA ligase activity"/>
    <property type="evidence" value="ECO:0007669"/>
    <property type="project" value="TreeGrafter"/>
</dbReference>
<dbReference type="InterPro" id="IPR045851">
    <property type="entry name" value="AMP-bd_C_sf"/>
</dbReference>
<dbReference type="Gene3D" id="3.40.50.12780">
    <property type="entry name" value="N-terminal domain of ligase-like"/>
    <property type="match status" value="1"/>
</dbReference>